<dbReference type="EMBL" id="CAXAMN010022428">
    <property type="protein sequence ID" value="CAK9069251.1"/>
    <property type="molecule type" value="Genomic_DNA"/>
</dbReference>
<evidence type="ECO:0000313" key="3">
    <source>
        <dbReference type="Proteomes" id="UP001642484"/>
    </source>
</evidence>
<dbReference type="InterPro" id="IPR027417">
    <property type="entry name" value="P-loop_NTPase"/>
</dbReference>
<evidence type="ECO:0000256" key="1">
    <source>
        <dbReference type="SAM" id="Phobius"/>
    </source>
</evidence>
<evidence type="ECO:0000313" key="2">
    <source>
        <dbReference type="EMBL" id="CAK9069251.1"/>
    </source>
</evidence>
<protein>
    <recommendedName>
        <fullName evidence="4">(d)CMP kinase</fullName>
    </recommendedName>
</protein>
<keyword evidence="1" id="KW-1133">Transmembrane helix</keyword>
<organism evidence="2 3">
    <name type="scientific">Durusdinium trenchii</name>
    <dbReference type="NCBI Taxonomy" id="1381693"/>
    <lineage>
        <taxon>Eukaryota</taxon>
        <taxon>Sar</taxon>
        <taxon>Alveolata</taxon>
        <taxon>Dinophyceae</taxon>
        <taxon>Suessiales</taxon>
        <taxon>Symbiodiniaceae</taxon>
        <taxon>Durusdinium</taxon>
    </lineage>
</organism>
<dbReference type="SUPFAM" id="SSF52540">
    <property type="entry name" value="P-loop containing nucleoside triphosphate hydrolases"/>
    <property type="match status" value="1"/>
</dbReference>
<reference evidence="2 3" key="1">
    <citation type="submission" date="2024-02" db="EMBL/GenBank/DDBJ databases">
        <authorList>
            <person name="Chen Y."/>
            <person name="Shah S."/>
            <person name="Dougan E. K."/>
            <person name="Thang M."/>
            <person name="Chan C."/>
        </authorList>
    </citation>
    <scope>NUCLEOTIDE SEQUENCE [LARGE SCALE GENOMIC DNA]</scope>
</reference>
<comment type="caution">
    <text evidence="2">The sequence shown here is derived from an EMBL/GenBank/DDBJ whole genome shotgun (WGS) entry which is preliminary data.</text>
</comment>
<sequence>MGISSETLALQNSVTSAAIIEEFKEDAAFKKLAERLMAEIMRRDQEDGDKLAKGIQLAVDKKVLPADVKVEPTTKISVSGKSADKVADEIVASLGDAPSKGCVMTLQGLSGTGKGTTVEKLKEKLPNAQTWSNGNLFRSLTLLAVTSAEQKGCELKDVLTAEELDSFCKMLEFGKFNGKWDVKIDGLGQKHFVSEVEKTVLKESKVAKNIPTVAEVTQGEVVNFVQKALAEMAAGGTNVQLDAHILSAMVLVLFCILKLLSMASNLLAMASNLRHLFLIASCYY</sequence>
<keyword evidence="1" id="KW-0812">Transmembrane</keyword>
<keyword evidence="1" id="KW-0472">Membrane</keyword>
<evidence type="ECO:0008006" key="4">
    <source>
        <dbReference type="Google" id="ProtNLM"/>
    </source>
</evidence>
<gene>
    <name evidence="2" type="ORF">CCMP2556_LOCUS34045</name>
</gene>
<dbReference type="Gene3D" id="3.40.50.300">
    <property type="entry name" value="P-loop containing nucleotide triphosphate hydrolases"/>
    <property type="match status" value="1"/>
</dbReference>
<feature type="transmembrane region" description="Helical" evidence="1">
    <location>
        <begin position="245"/>
        <end position="268"/>
    </location>
</feature>
<proteinExistence type="predicted"/>
<keyword evidence="3" id="KW-1185">Reference proteome</keyword>
<name>A0ABP0NZN6_9DINO</name>
<dbReference type="Proteomes" id="UP001642484">
    <property type="component" value="Unassembled WGS sequence"/>
</dbReference>
<accession>A0ABP0NZN6</accession>